<accession>A0A2Z6NVG2</accession>
<sequence length="257" mass="29679">MIQIYGHLPTQLLGEVSSPVGAKFSLWWKDIIARVGGIEADCFNSNVHPCVGNGVNIGFWKSNWFRNQSFSDLYPDIYVKEARQNASVADRLGDFGESSVISWQWTEQLSVSEEQQATELSMLLIGFSLQPGKHDYWRWRPESSGLFSVKSCYNILLNTRQITSLDSNVLHAINQLWRNDISSKVLVFSWRWLLDMLPTRVALNHRVCGEEVFHWFNKKYHPGAEGWYHYNLFGDMGRHSECLLPCEGHQNYFLDLV</sequence>
<reference evidence="2" key="1">
    <citation type="journal article" date="2017" name="Front. Plant Sci.">
        <title>Climate Clever Clovers: New Paradigm to Reduce the Environmental Footprint of Ruminants by Breeding Low Methanogenic Forages Utilizing Haplotype Variation.</title>
        <authorList>
            <person name="Kaur P."/>
            <person name="Appels R."/>
            <person name="Bayer P.E."/>
            <person name="Keeble-Gagnere G."/>
            <person name="Wang J."/>
            <person name="Hirakawa H."/>
            <person name="Shirasawa K."/>
            <person name="Vercoe P."/>
            <person name="Stefanova K."/>
            <person name="Durmic Z."/>
            <person name="Nichols P."/>
            <person name="Revell C."/>
            <person name="Isobe S.N."/>
            <person name="Edwards D."/>
            <person name="Erskine W."/>
        </authorList>
    </citation>
    <scope>NUCLEOTIDE SEQUENCE [LARGE SCALE GENOMIC DNA]</scope>
    <source>
        <strain evidence="2">cv. Daliak</strain>
    </source>
</reference>
<keyword evidence="2" id="KW-1185">Reference proteome</keyword>
<evidence type="ECO:0000313" key="2">
    <source>
        <dbReference type="Proteomes" id="UP000242715"/>
    </source>
</evidence>
<proteinExistence type="predicted"/>
<evidence type="ECO:0000313" key="1">
    <source>
        <dbReference type="EMBL" id="GAU46233.1"/>
    </source>
</evidence>
<dbReference type="AlphaFoldDB" id="A0A2Z6NVG2"/>
<organism evidence="1 2">
    <name type="scientific">Trifolium subterraneum</name>
    <name type="common">Subterranean clover</name>
    <dbReference type="NCBI Taxonomy" id="3900"/>
    <lineage>
        <taxon>Eukaryota</taxon>
        <taxon>Viridiplantae</taxon>
        <taxon>Streptophyta</taxon>
        <taxon>Embryophyta</taxon>
        <taxon>Tracheophyta</taxon>
        <taxon>Spermatophyta</taxon>
        <taxon>Magnoliopsida</taxon>
        <taxon>eudicotyledons</taxon>
        <taxon>Gunneridae</taxon>
        <taxon>Pentapetalae</taxon>
        <taxon>rosids</taxon>
        <taxon>fabids</taxon>
        <taxon>Fabales</taxon>
        <taxon>Fabaceae</taxon>
        <taxon>Papilionoideae</taxon>
        <taxon>50 kb inversion clade</taxon>
        <taxon>NPAAA clade</taxon>
        <taxon>Hologalegina</taxon>
        <taxon>IRL clade</taxon>
        <taxon>Trifolieae</taxon>
        <taxon>Trifolium</taxon>
    </lineage>
</organism>
<dbReference type="OrthoDB" id="1436790at2759"/>
<protein>
    <recommendedName>
        <fullName evidence="3">Reverse transcriptase zinc-binding domain-containing protein</fullName>
    </recommendedName>
</protein>
<gene>
    <name evidence="1" type="ORF">TSUD_34180</name>
</gene>
<name>A0A2Z6NVG2_TRISU</name>
<evidence type="ECO:0008006" key="3">
    <source>
        <dbReference type="Google" id="ProtNLM"/>
    </source>
</evidence>
<dbReference type="PANTHER" id="PTHR36617:SF15">
    <property type="entry name" value="REVERSE TRANSCRIPTASE ZINC-BINDING DOMAIN-CONTAINING PROTEIN"/>
    <property type="match status" value="1"/>
</dbReference>
<dbReference type="EMBL" id="DF974190">
    <property type="protein sequence ID" value="GAU46233.1"/>
    <property type="molecule type" value="Genomic_DNA"/>
</dbReference>
<dbReference type="PANTHER" id="PTHR36617">
    <property type="entry name" value="PROTEIN, PUTATIVE-RELATED"/>
    <property type="match status" value="1"/>
</dbReference>
<dbReference type="Proteomes" id="UP000242715">
    <property type="component" value="Unassembled WGS sequence"/>
</dbReference>